<evidence type="ECO:0000256" key="23">
    <source>
        <dbReference type="ARBA" id="ARBA00045709"/>
    </source>
</evidence>
<dbReference type="GeneID" id="14910632"/>
<dbReference type="PANTHER" id="PTHR23512">
    <property type="entry name" value="MAJOR FACILITATOR SUPERFAMILY DOMAIN-CONTAINING PROTEIN 1"/>
    <property type="match status" value="1"/>
</dbReference>
<keyword evidence="5 25" id="KW-1133">Transmembrane helix</keyword>
<dbReference type="EMBL" id="GL983117">
    <property type="protein sequence ID" value="EGR34440.1"/>
    <property type="molecule type" value="Genomic_DNA"/>
</dbReference>
<comment type="catalytic activity">
    <reaction evidence="8">
        <text>L-lysyl-L-alanine(out) = L-lysyl-L-alanine(in)</text>
        <dbReference type="Rhea" id="RHEA:79399"/>
        <dbReference type="ChEBI" id="CHEBI:229954"/>
    </reaction>
</comment>
<comment type="catalytic activity">
    <reaction evidence="15">
        <text>L-arginyl-L-alpha-amino acid(out) = L-arginyl-L-alpha-amino acid(in)</text>
        <dbReference type="Rhea" id="RHEA:79371"/>
        <dbReference type="ChEBI" id="CHEBI:84315"/>
    </reaction>
</comment>
<evidence type="ECO:0000256" key="25">
    <source>
        <dbReference type="SAM" id="Phobius"/>
    </source>
</evidence>
<dbReference type="STRING" id="857967.G0QK13"/>
<keyword evidence="6 25" id="KW-0472">Membrane</keyword>
<keyword evidence="7" id="KW-0458">Lysosome</keyword>
<evidence type="ECO:0000256" key="20">
    <source>
        <dbReference type="ARBA" id="ARBA00044924"/>
    </source>
</evidence>
<feature type="transmembrane region" description="Helical" evidence="25">
    <location>
        <begin position="172"/>
        <end position="194"/>
    </location>
</feature>
<comment type="catalytic activity">
    <reaction evidence="19">
        <text>L-alanyl-L-lysine(out) = L-alanyl-L-lysine(in)</text>
        <dbReference type="Rhea" id="RHEA:79415"/>
        <dbReference type="ChEBI" id="CHEBI:192470"/>
    </reaction>
</comment>
<dbReference type="eggNOG" id="KOG4686">
    <property type="taxonomic scope" value="Eukaryota"/>
</dbReference>
<dbReference type="InterPro" id="IPR052187">
    <property type="entry name" value="MFSD1"/>
</dbReference>
<dbReference type="GO" id="GO:0016746">
    <property type="term" value="F:acyltransferase activity"/>
    <property type="evidence" value="ECO:0007669"/>
    <property type="project" value="UniProtKB-KW"/>
</dbReference>
<dbReference type="OrthoDB" id="424834at2759"/>
<organism evidence="27 28">
    <name type="scientific">Ichthyophthirius multifiliis</name>
    <name type="common">White spot disease agent</name>
    <name type="synonym">Ich</name>
    <dbReference type="NCBI Taxonomy" id="5932"/>
    <lineage>
        <taxon>Eukaryota</taxon>
        <taxon>Sar</taxon>
        <taxon>Alveolata</taxon>
        <taxon>Ciliophora</taxon>
        <taxon>Intramacronucleata</taxon>
        <taxon>Oligohymenophorea</taxon>
        <taxon>Hymenostomatida</taxon>
        <taxon>Ophryoglenina</taxon>
        <taxon>Ichthyophthirius</taxon>
    </lineage>
</organism>
<dbReference type="GO" id="GO:0005765">
    <property type="term" value="C:lysosomal membrane"/>
    <property type="evidence" value="ECO:0007669"/>
    <property type="project" value="UniProtKB-SubCell"/>
</dbReference>
<evidence type="ECO:0000256" key="21">
    <source>
        <dbReference type="ARBA" id="ARBA00044985"/>
    </source>
</evidence>
<keyword evidence="27" id="KW-0560">Oxidoreductase</keyword>
<dbReference type="InterPro" id="IPR020846">
    <property type="entry name" value="MFS_dom"/>
</dbReference>
<dbReference type="SUPFAM" id="SSF103473">
    <property type="entry name" value="MFS general substrate transporter"/>
    <property type="match status" value="1"/>
</dbReference>
<comment type="catalytic activity">
    <reaction evidence="10">
        <text>L-alpha-aminoacyl-L-arginine(out) = L-alpha-aminoacyl-L-arginine(in)</text>
        <dbReference type="Rhea" id="RHEA:79367"/>
        <dbReference type="ChEBI" id="CHEBI:229968"/>
    </reaction>
</comment>
<evidence type="ECO:0000256" key="3">
    <source>
        <dbReference type="ARBA" id="ARBA00022448"/>
    </source>
</evidence>
<dbReference type="InterPro" id="IPR036259">
    <property type="entry name" value="MFS_trans_sf"/>
</dbReference>
<dbReference type="InterPro" id="IPR011701">
    <property type="entry name" value="MFS"/>
</dbReference>
<feature type="domain" description="Major facilitator superfamily (MFS) profile" evidence="26">
    <location>
        <begin position="1"/>
        <end position="416"/>
    </location>
</feature>
<keyword evidence="27" id="KW-0808">Transferase</keyword>
<comment type="catalytic activity">
    <reaction evidence="18">
        <text>L-histidyl-L-alpha-amino acid(out) = L-histidyl-L-alpha-amino acid(in)</text>
        <dbReference type="Rhea" id="RHEA:79379"/>
        <dbReference type="ChEBI" id="CHEBI:229964"/>
    </reaction>
</comment>
<dbReference type="InParanoid" id="G0QK13"/>
<gene>
    <name evidence="27" type="ORF">IMG5_011360</name>
</gene>
<evidence type="ECO:0000313" key="27">
    <source>
        <dbReference type="EMBL" id="EGR34440.1"/>
    </source>
</evidence>
<evidence type="ECO:0000256" key="15">
    <source>
        <dbReference type="ARBA" id="ARBA00044899"/>
    </source>
</evidence>
<evidence type="ECO:0000256" key="5">
    <source>
        <dbReference type="ARBA" id="ARBA00022989"/>
    </source>
</evidence>
<evidence type="ECO:0000256" key="19">
    <source>
        <dbReference type="ARBA" id="ARBA00044919"/>
    </source>
</evidence>
<name>G0QK13_ICHMU</name>
<evidence type="ECO:0000256" key="7">
    <source>
        <dbReference type="ARBA" id="ARBA00023228"/>
    </source>
</evidence>
<dbReference type="GO" id="GO:0016491">
    <property type="term" value="F:oxidoreductase activity"/>
    <property type="evidence" value="ECO:0007669"/>
    <property type="project" value="UniProtKB-KW"/>
</dbReference>
<feature type="transmembrane region" description="Helical" evidence="25">
    <location>
        <begin position="81"/>
        <end position="102"/>
    </location>
</feature>
<comment type="similarity">
    <text evidence="2">Belongs to the major facilitator superfamily.</text>
</comment>
<keyword evidence="28" id="KW-1185">Reference proteome</keyword>
<feature type="transmembrane region" description="Helical" evidence="25">
    <location>
        <begin position="280"/>
        <end position="299"/>
    </location>
</feature>
<evidence type="ECO:0000256" key="18">
    <source>
        <dbReference type="ARBA" id="ARBA00044912"/>
    </source>
</evidence>
<evidence type="ECO:0000256" key="10">
    <source>
        <dbReference type="ARBA" id="ARBA00044881"/>
    </source>
</evidence>
<dbReference type="Gene3D" id="1.20.1250.20">
    <property type="entry name" value="MFS general substrate transporter like domains"/>
    <property type="match status" value="1"/>
</dbReference>
<comment type="function">
    <text evidence="23">Lysosomal dipeptide uniporter that selectively exports lysine, arginine or histidine-containing dipeptides with a net positive charge from the lysosome lumen into the cytosol. Could play a role in a specific type of protein O-glycosylation indirectly regulating macrophages migration and tissue invasion. Also essential for liver homeostasis.</text>
</comment>
<comment type="catalytic activity">
    <reaction evidence="17">
        <text>L-arginyl-glycine(out) = L-arginyl-glycine(in)</text>
        <dbReference type="Rhea" id="RHEA:79391"/>
        <dbReference type="ChEBI" id="CHEBI:229955"/>
    </reaction>
</comment>
<evidence type="ECO:0000256" key="17">
    <source>
        <dbReference type="ARBA" id="ARBA00044903"/>
    </source>
</evidence>
<comment type="catalytic activity">
    <reaction evidence="16">
        <text>L-lysyl-L-lysine(out) = L-lysyl-L-lysine(in)</text>
        <dbReference type="Rhea" id="RHEA:79403"/>
        <dbReference type="ChEBI" id="CHEBI:229956"/>
    </reaction>
</comment>
<feature type="transmembrane region" description="Helical" evidence="25">
    <location>
        <begin position="332"/>
        <end position="354"/>
    </location>
</feature>
<dbReference type="PANTHER" id="PTHR23512:SF3">
    <property type="entry name" value="MAJOR FACILITATOR SUPERFAMILY DOMAIN-CONTAINING PROTEIN 1"/>
    <property type="match status" value="1"/>
</dbReference>
<feature type="transmembrane region" description="Helical" evidence="25">
    <location>
        <begin position="233"/>
        <end position="260"/>
    </location>
</feature>
<keyword evidence="27" id="KW-0012">Acyltransferase</keyword>
<protein>
    <recommendedName>
        <fullName evidence="21">Lysosomal dipeptide transporter MFSD1</fullName>
    </recommendedName>
    <alternativeName>
        <fullName evidence="22">Major facilitator superfamily domain-containing protein 1</fullName>
    </alternativeName>
</protein>
<evidence type="ECO:0000256" key="4">
    <source>
        <dbReference type="ARBA" id="ARBA00022692"/>
    </source>
</evidence>
<evidence type="ECO:0000256" key="13">
    <source>
        <dbReference type="ARBA" id="ARBA00044893"/>
    </source>
</evidence>
<comment type="catalytic activity">
    <reaction evidence="11">
        <text>L-alpha-aminoacyl-L-histidine(out) = L-alpha-aminoacyl-L-histidine(in)</text>
        <dbReference type="Rhea" id="RHEA:79375"/>
        <dbReference type="ChEBI" id="CHEBI:229967"/>
    </reaction>
</comment>
<comment type="catalytic activity">
    <reaction evidence="13">
        <text>L-alpha-aminoacyl-L-lysine(out) = L-alpha-aminoacyl-L-lysine(in)</text>
        <dbReference type="Rhea" id="RHEA:79383"/>
        <dbReference type="ChEBI" id="CHEBI:229966"/>
    </reaction>
</comment>
<evidence type="ECO:0000256" key="16">
    <source>
        <dbReference type="ARBA" id="ARBA00044900"/>
    </source>
</evidence>
<keyword evidence="3" id="KW-0813">Transport</keyword>
<dbReference type="Pfam" id="PF07690">
    <property type="entry name" value="MFS_1"/>
    <property type="match status" value="1"/>
</dbReference>
<evidence type="ECO:0000256" key="11">
    <source>
        <dbReference type="ARBA" id="ARBA00044884"/>
    </source>
</evidence>
<dbReference type="GO" id="GO:0022857">
    <property type="term" value="F:transmembrane transporter activity"/>
    <property type="evidence" value="ECO:0007669"/>
    <property type="project" value="InterPro"/>
</dbReference>
<accession>G0QK13</accession>
<keyword evidence="4 25" id="KW-0812">Transmembrane</keyword>
<feature type="transmembrane region" description="Helical" evidence="25">
    <location>
        <begin position="49"/>
        <end position="69"/>
    </location>
</feature>
<reference evidence="27 28" key="1">
    <citation type="submission" date="2011-07" db="EMBL/GenBank/DDBJ databases">
        <authorList>
            <person name="Coyne R."/>
            <person name="Brami D."/>
            <person name="Johnson J."/>
            <person name="Hostetler J."/>
            <person name="Hannick L."/>
            <person name="Clark T."/>
            <person name="Cassidy-Hanley D."/>
            <person name="Inman J."/>
        </authorList>
    </citation>
    <scope>NUCLEOTIDE SEQUENCE [LARGE SCALE GENOMIC DNA]</scope>
    <source>
        <strain evidence="27 28">G5</strain>
    </source>
</reference>
<evidence type="ECO:0000256" key="12">
    <source>
        <dbReference type="ARBA" id="ARBA00044891"/>
    </source>
</evidence>
<proteinExistence type="inferred from homology"/>
<evidence type="ECO:0000313" key="28">
    <source>
        <dbReference type="Proteomes" id="UP000008983"/>
    </source>
</evidence>
<evidence type="ECO:0000256" key="22">
    <source>
        <dbReference type="ARBA" id="ARBA00045018"/>
    </source>
</evidence>
<evidence type="ECO:0000256" key="1">
    <source>
        <dbReference type="ARBA" id="ARBA00004155"/>
    </source>
</evidence>
<evidence type="ECO:0000259" key="26">
    <source>
        <dbReference type="PROSITE" id="PS50850"/>
    </source>
</evidence>
<dbReference type="PROSITE" id="PS50850">
    <property type="entry name" value="MFS"/>
    <property type="match status" value="1"/>
</dbReference>
<comment type="catalytic activity">
    <reaction evidence="20">
        <text>L-lysyl-glycine(out) = L-lysyl-glycine(in)</text>
        <dbReference type="Rhea" id="RHEA:79407"/>
        <dbReference type="ChEBI" id="CHEBI:191202"/>
    </reaction>
</comment>
<evidence type="ECO:0000256" key="2">
    <source>
        <dbReference type="ARBA" id="ARBA00008335"/>
    </source>
</evidence>
<feature type="transmembrane region" description="Helical" evidence="25">
    <location>
        <begin position="392"/>
        <end position="412"/>
    </location>
</feature>
<comment type="catalytic activity">
    <reaction evidence="14">
        <text>L-aspartyl-L-lysine(out) = L-aspartyl-L-lysine(in)</text>
        <dbReference type="Rhea" id="RHEA:79411"/>
        <dbReference type="ChEBI" id="CHEBI:229953"/>
    </reaction>
</comment>
<comment type="catalytic activity">
    <reaction evidence="12">
        <text>L-lysyl-L-alpha-amino acid(out) = L-lysyl-L-alpha-amino acid(in)</text>
        <dbReference type="Rhea" id="RHEA:79387"/>
        <dbReference type="ChEBI" id="CHEBI:229965"/>
    </reaction>
</comment>
<comment type="catalytic activity">
    <reaction evidence="9">
        <text>L-histidyl-glycine(out) = L-histidyl-glycine(in)</text>
        <dbReference type="Rhea" id="RHEA:79395"/>
        <dbReference type="ChEBI" id="CHEBI:229957"/>
    </reaction>
</comment>
<evidence type="ECO:0000256" key="24">
    <source>
        <dbReference type="ARBA" id="ARBA00046376"/>
    </source>
</evidence>
<evidence type="ECO:0000256" key="8">
    <source>
        <dbReference type="ARBA" id="ARBA00044876"/>
    </source>
</evidence>
<feature type="transmembrane region" description="Helical" evidence="25">
    <location>
        <begin position="361"/>
        <end position="386"/>
    </location>
</feature>
<dbReference type="AlphaFoldDB" id="G0QK13"/>
<evidence type="ECO:0000256" key="14">
    <source>
        <dbReference type="ARBA" id="ARBA00044898"/>
    </source>
</evidence>
<comment type="subunit">
    <text evidence="24">Homodimer. Interacts with lysosomal protein GLMP (via lumenal domain); the interaction starts while both proteins are still in the endoplasmic reticulum and is required for stabilization of MFSD1 in lysosomes but has no direct effect on its targeting to lysosomes or transporter activity.</text>
</comment>
<dbReference type="Proteomes" id="UP000008983">
    <property type="component" value="Unassembled WGS sequence"/>
</dbReference>
<feature type="transmembrane region" description="Helical" evidence="25">
    <location>
        <begin position="114"/>
        <end position="134"/>
    </location>
</feature>
<sequence>MQNQQKNYKQSYLNQKKFADLYILDIPAVLRSELVEHFTPVYGKEDAEIYYSFLYTVYSMPNIVLPLYGGVLSDLIGYRKMTIIFLLFITIGQIIITCGINVKSLKIMILGRFIFGIGGESLGISINSLIVNWFQGNEVSFAQSIKLSIIRFASVLNSQLTPRISEHKSITYSFYFGIFICLFSLLCAIILVYVDYKLTLNPIIKQQKQYILSKQLKLVFVKIFKNIKKMSKLFWILTFLTIALYICVVTFNTCSSSILIDLWLPKTNLLMVNQELAGQLMGIPYIIASLLFPLFGYICDKFGQRINLLIISTILCFTSFALFPFVQPKITLSILGFSYAIFGAVIWPTVSYIIPKNKLGVGYGIMGSLQNIISGSMPLVITFIQIQGNSISVVYFFIIISLVSIILVIQLYQADCQQIGNKNFKYIKIYNQQKNIHYFYKKYIKQLTNIFKYILIKQKCIFIQYYIKNKNYKQYIQQLKKIKI</sequence>
<comment type="subcellular location">
    <subcellularLocation>
        <location evidence="1">Lysosome membrane</location>
        <topology evidence="1">Multi-pass membrane protein</topology>
    </subcellularLocation>
</comment>
<dbReference type="RefSeq" id="XP_004039744.1">
    <property type="nucleotide sequence ID" value="XM_004039696.1"/>
</dbReference>
<evidence type="ECO:0000256" key="6">
    <source>
        <dbReference type="ARBA" id="ARBA00023136"/>
    </source>
</evidence>
<dbReference type="OMA" id="LGWTYVD"/>
<evidence type="ECO:0000256" key="9">
    <source>
        <dbReference type="ARBA" id="ARBA00044878"/>
    </source>
</evidence>
<feature type="transmembrane region" description="Helical" evidence="25">
    <location>
        <begin position="306"/>
        <end position="326"/>
    </location>
</feature>